<dbReference type="SUPFAM" id="SSF57667">
    <property type="entry name" value="beta-beta-alpha zinc fingers"/>
    <property type="match status" value="1"/>
</dbReference>
<dbReference type="Pfam" id="PF00172">
    <property type="entry name" value="Zn_clus"/>
    <property type="match status" value="1"/>
</dbReference>
<evidence type="ECO:0000313" key="13">
    <source>
        <dbReference type="Proteomes" id="UP001610334"/>
    </source>
</evidence>
<dbReference type="PANTHER" id="PTHR47660">
    <property type="entry name" value="TRANSCRIPTION FACTOR WITH C2H2 AND ZN(2)-CYS(6) DNA BINDING DOMAIN (EUROFUNG)-RELATED-RELATED"/>
    <property type="match status" value="1"/>
</dbReference>
<keyword evidence="6" id="KW-0539">Nucleus</keyword>
<organism evidence="12 13">
    <name type="scientific">Aspergillus granulosus</name>
    <dbReference type="NCBI Taxonomy" id="176169"/>
    <lineage>
        <taxon>Eukaryota</taxon>
        <taxon>Fungi</taxon>
        <taxon>Dikarya</taxon>
        <taxon>Ascomycota</taxon>
        <taxon>Pezizomycotina</taxon>
        <taxon>Eurotiomycetes</taxon>
        <taxon>Eurotiomycetidae</taxon>
        <taxon>Eurotiales</taxon>
        <taxon>Aspergillaceae</taxon>
        <taxon>Aspergillus</taxon>
        <taxon>Aspergillus subgen. Nidulantes</taxon>
    </lineage>
</organism>
<dbReference type="SMART" id="SM00066">
    <property type="entry name" value="GAL4"/>
    <property type="match status" value="1"/>
</dbReference>
<evidence type="ECO:0000256" key="6">
    <source>
        <dbReference type="ARBA" id="ARBA00023242"/>
    </source>
</evidence>
<accession>A0ABR4H6C5</accession>
<dbReference type="InterPro" id="IPR029035">
    <property type="entry name" value="DHS-like_NAD/FAD-binding_dom"/>
</dbReference>
<dbReference type="InterPro" id="IPR043472">
    <property type="entry name" value="Macro_dom-like"/>
</dbReference>
<dbReference type="PROSITE" id="PS00028">
    <property type="entry name" value="ZINC_FINGER_C2H2_1"/>
    <property type="match status" value="1"/>
</dbReference>
<dbReference type="PROSITE" id="PS50157">
    <property type="entry name" value="ZINC_FINGER_C2H2_2"/>
    <property type="match status" value="1"/>
</dbReference>
<evidence type="ECO:0000256" key="2">
    <source>
        <dbReference type="ARBA" id="ARBA00022833"/>
    </source>
</evidence>
<keyword evidence="3" id="KW-0805">Transcription regulation</keyword>
<dbReference type="SMART" id="SM00355">
    <property type="entry name" value="ZnF_C2H2"/>
    <property type="match status" value="2"/>
</dbReference>
<dbReference type="SUPFAM" id="SSF57701">
    <property type="entry name" value="Zn2/Cys6 DNA-binding domain"/>
    <property type="match status" value="1"/>
</dbReference>
<gene>
    <name evidence="12" type="ORF">BJX63DRAFT_423177</name>
</gene>
<evidence type="ECO:0000256" key="7">
    <source>
        <dbReference type="PROSITE-ProRule" id="PRU00042"/>
    </source>
</evidence>
<dbReference type="SMART" id="SM00506">
    <property type="entry name" value="A1pp"/>
    <property type="match status" value="1"/>
</dbReference>
<dbReference type="SUPFAM" id="SSF52467">
    <property type="entry name" value="DHS-like NAD/FAD-binding domain"/>
    <property type="match status" value="1"/>
</dbReference>
<dbReference type="Gene3D" id="3.40.220.10">
    <property type="entry name" value="Leucine Aminopeptidase, subunit E, domain 1"/>
    <property type="match status" value="1"/>
</dbReference>
<dbReference type="CDD" id="cd02908">
    <property type="entry name" value="Macro_OAADPr_deacetylase"/>
    <property type="match status" value="1"/>
</dbReference>
<dbReference type="InterPro" id="IPR007219">
    <property type="entry name" value="XnlR_reg_dom"/>
</dbReference>
<name>A0ABR4H6C5_9EURO</name>
<feature type="region of interest" description="Disordered" evidence="8">
    <location>
        <begin position="106"/>
        <end position="134"/>
    </location>
</feature>
<keyword evidence="1" id="KW-0479">Metal-binding</keyword>
<evidence type="ECO:0000256" key="3">
    <source>
        <dbReference type="ARBA" id="ARBA00023015"/>
    </source>
</evidence>
<keyword evidence="13" id="KW-1185">Reference proteome</keyword>
<evidence type="ECO:0008006" key="14">
    <source>
        <dbReference type="Google" id="ProtNLM"/>
    </source>
</evidence>
<dbReference type="InterPro" id="IPR002589">
    <property type="entry name" value="Macro_dom"/>
</dbReference>
<reference evidence="12 13" key="1">
    <citation type="submission" date="2024-07" db="EMBL/GenBank/DDBJ databases">
        <title>Section-level genome sequencing and comparative genomics of Aspergillus sections Usti and Cavernicolus.</title>
        <authorList>
            <consortium name="Lawrence Berkeley National Laboratory"/>
            <person name="Nybo J.L."/>
            <person name="Vesth T.C."/>
            <person name="Theobald S."/>
            <person name="Frisvad J.C."/>
            <person name="Larsen T.O."/>
            <person name="Kjaerboelling I."/>
            <person name="Rothschild-Mancinelli K."/>
            <person name="Lyhne E.K."/>
            <person name="Kogle M.E."/>
            <person name="Barry K."/>
            <person name="Clum A."/>
            <person name="Na H."/>
            <person name="Ledsgaard L."/>
            <person name="Lin J."/>
            <person name="Lipzen A."/>
            <person name="Kuo A."/>
            <person name="Riley R."/>
            <person name="Mondo S."/>
            <person name="Labutti K."/>
            <person name="Haridas S."/>
            <person name="Pangalinan J."/>
            <person name="Salamov A.A."/>
            <person name="Simmons B.A."/>
            <person name="Magnuson J.K."/>
            <person name="Chen J."/>
            <person name="Drula E."/>
            <person name="Henrissat B."/>
            <person name="Wiebenga A."/>
            <person name="Lubbers R.J."/>
            <person name="Gomes A.C."/>
            <person name="Makela M.R."/>
            <person name="Stajich J."/>
            <person name="Grigoriev I.V."/>
            <person name="Mortensen U.H."/>
            <person name="De Vries R.P."/>
            <person name="Baker S.E."/>
            <person name="Andersen M.R."/>
        </authorList>
    </citation>
    <scope>NUCLEOTIDE SEQUENCE [LARGE SCALE GENOMIC DNA]</scope>
    <source>
        <strain evidence="12 13">CBS 588.65</strain>
    </source>
</reference>
<dbReference type="CDD" id="cd12148">
    <property type="entry name" value="fungal_TF_MHR"/>
    <property type="match status" value="1"/>
</dbReference>
<proteinExistence type="predicted"/>
<protein>
    <recommendedName>
        <fullName evidence="14">Protein-ADP-ribose hydrolase</fullName>
    </recommendedName>
</protein>
<dbReference type="PROSITE" id="PS51154">
    <property type="entry name" value="MACRO"/>
    <property type="match status" value="1"/>
</dbReference>
<dbReference type="PROSITE" id="PS50048">
    <property type="entry name" value="ZN2_CY6_FUNGAL_2"/>
    <property type="match status" value="1"/>
</dbReference>
<dbReference type="Pfam" id="PF04082">
    <property type="entry name" value="Fungal_trans"/>
    <property type="match status" value="1"/>
</dbReference>
<dbReference type="InterPro" id="IPR036236">
    <property type="entry name" value="Znf_C2H2_sf"/>
</dbReference>
<dbReference type="CDD" id="cd00067">
    <property type="entry name" value="GAL4"/>
    <property type="match status" value="1"/>
</dbReference>
<sequence length="972" mass="109137">MLLCGYPGCTAQYRRKEHLNRHARKHCAAPQLVCEHCDKTFERSDTLRRHQQLHRREEPDSTPRAVKACDRCHSSKTRCDGKLPCNACSRRGFRCTFDRQSKRAPKAAVAAKTTRDISMGESDGPVPHDSTPSVDIDGTVAVSVPDRSSAIQSILLQHEEELRQNGILVRPVLSGVNGPFQYSAGDTAHSPLDVDYHVEVYFAHFHPQWPFLHKPSFLRTKDSGPQVLLLTVVMIGLWVTGNISSRSRAEQMHDKLVALLENRMGDWKSQKAFKDKLWPMSTFQAILLNIIFAMIREVNMEMHGRCTSMLHALTTTCIAGGLFSYERMRGQIHASDSLLFSWTYVEETQRLALALFKVNSFFRTEMLSVSDLEFPLPENGYLWDAPETNEFYSRYHAQLESGAYAHEAPLICDIFREIKREGRGMGLLLQVDNWLGFLATRCLQQQLQLTGRHNGHHHHHQIPDMDIYSQLEALRMVLCQLDPKMPLQPSLQDIDTVIKHRNSHSLLTPSGSIPPRITITQAKNRQIRISLWRGDITTLTDVTAIVNAANSQMLGCFRPSHRCIDNVIHSSAGPRLRQACYKLMVEQGYEEPTGQAKITPGFNLHAQYVIHTVAAESLAVLEDGRKVIVFCCISTGIFAFPSDIAAKIALAAVYGWCVDHPETTITDIIFDTFLQRDWDLYNAKIALLPLLKTPDSTVAINQNPPDRPPLLLSPAIRMAQCWLKNAEYIIISAGAGLSAATGLDYTSPDLFAKYFPAYLPLGLRRLYDVFGFNRWDSPLQKWGYCFHHLNMVYTWPKSPLYASLRGLAERFGSRCFIRTSNADGLFVANRQEAVFPSAPFFDAAIPALDPETQCLTDSSKIPVCKYCGRELTLCEREYQRFIGHVSTTIKSEADQTDGLLKAVILELGVGMNTPSVLRWANDELVEDSPSRAFRLIRVGLDAAGCAPWDLEEQGLAVGISGDLNAIIPLLDC</sequence>
<dbReference type="SUPFAM" id="SSF52949">
    <property type="entry name" value="Macro domain-like"/>
    <property type="match status" value="1"/>
</dbReference>
<evidence type="ECO:0000259" key="9">
    <source>
        <dbReference type="PROSITE" id="PS50048"/>
    </source>
</evidence>
<dbReference type="Gene3D" id="4.10.240.10">
    <property type="entry name" value="Zn(2)-C6 fungal-type DNA-binding domain"/>
    <property type="match status" value="1"/>
</dbReference>
<keyword evidence="7" id="KW-0863">Zinc-finger</keyword>
<dbReference type="Pfam" id="PF01661">
    <property type="entry name" value="Macro"/>
    <property type="match status" value="1"/>
</dbReference>
<evidence type="ECO:0000256" key="8">
    <source>
        <dbReference type="SAM" id="MobiDB-lite"/>
    </source>
</evidence>
<evidence type="ECO:0000256" key="5">
    <source>
        <dbReference type="ARBA" id="ARBA00023163"/>
    </source>
</evidence>
<dbReference type="InterPro" id="IPR001138">
    <property type="entry name" value="Zn2Cys6_DnaBD"/>
</dbReference>
<dbReference type="InterPro" id="IPR036864">
    <property type="entry name" value="Zn2-C6_fun-type_DNA-bd_sf"/>
</dbReference>
<feature type="domain" description="Zn(2)-C6 fungal-type" evidence="9">
    <location>
        <begin position="68"/>
        <end position="97"/>
    </location>
</feature>
<dbReference type="EMBL" id="JBFXLT010000073">
    <property type="protein sequence ID" value="KAL2810343.1"/>
    <property type="molecule type" value="Genomic_DNA"/>
</dbReference>
<comment type="caution">
    <text evidence="12">The sequence shown here is derived from an EMBL/GenBank/DDBJ whole genome shotgun (WGS) entry which is preliminary data.</text>
</comment>
<evidence type="ECO:0000313" key="12">
    <source>
        <dbReference type="EMBL" id="KAL2810343.1"/>
    </source>
</evidence>
<dbReference type="Gene3D" id="3.30.160.60">
    <property type="entry name" value="Classic Zinc Finger"/>
    <property type="match status" value="1"/>
</dbReference>
<feature type="domain" description="C2H2-type" evidence="10">
    <location>
        <begin position="32"/>
        <end position="59"/>
    </location>
</feature>
<feature type="domain" description="Macro" evidence="11">
    <location>
        <begin position="516"/>
        <end position="689"/>
    </location>
</feature>
<dbReference type="PANTHER" id="PTHR47660:SF7">
    <property type="entry name" value="TRANSCRIPTION FACTOR WITH C2H2 AND ZN(2)-CYS(6) DNA BINDING DOMAIN (EUROFUNG)"/>
    <property type="match status" value="1"/>
</dbReference>
<dbReference type="InterPro" id="IPR013087">
    <property type="entry name" value="Znf_C2H2_type"/>
</dbReference>
<keyword evidence="2" id="KW-0862">Zinc</keyword>
<keyword evidence="4" id="KW-0238">DNA-binding</keyword>
<dbReference type="Pfam" id="PF00096">
    <property type="entry name" value="zf-C2H2"/>
    <property type="match status" value="1"/>
</dbReference>
<evidence type="ECO:0000256" key="1">
    <source>
        <dbReference type="ARBA" id="ARBA00022723"/>
    </source>
</evidence>
<keyword evidence="5" id="KW-0804">Transcription</keyword>
<evidence type="ECO:0000256" key="4">
    <source>
        <dbReference type="ARBA" id="ARBA00023125"/>
    </source>
</evidence>
<dbReference type="Proteomes" id="UP001610334">
    <property type="component" value="Unassembled WGS sequence"/>
</dbReference>
<evidence type="ECO:0000259" key="10">
    <source>
        <dbReference type="PROSITE" id="PS50157"/>
    </source>
</evidence>
<dbReference type="PROSITE" id="PS00463">
    <property type="entry name" value="ZN2_CY6_FUNGAL_1"/>
    <property type="match status" value="1"/>
</dbReference>
<evidence type="ECO:0000259" key="11">
    <source>
        <dbReference type="PROSITE" id="PS51154"/>
    </source>
</evidence>